<reference evidence="6 7" key="1">
    <citation type="submission" date="2019-01" db="EMBL/GenBank/DDBJ databases">
        <title>Complete genome sequencing of Aequorivita sp. H23M31.</title>
        <authorList>
            <person name="Bae J.-W."/>
        </authorList>
    </citation>
    <scope>NUCLEOTIDE SEQUENCE [LARGE SCALE GENOMIC DNA]</scope>
    <source>
        <strain evidence="6 7">H23M31</strain>
    </source>
</reference>
<dbReference type="GO" id="GO:0008417">
    <property type="term" value="F:fucosyltransferase activity"/>
    <property type="evidence" value="ECO:0007669"/>
    <property type="project" value="InterPro"/>
</dbReference>
<evidence type="ECO:0008006" key="8">
    <source>
        <dbReference type="Google" id="ProtNLM"/>
    </source>
</evidence>
<keyword evidence="4" id="KW-0808">Transferase</keyword>
<dbReference type="EMBL" id="CP034951">
    <property type="protein sequence ID" value="QAA81306.1"/>
    <property type="molecule type" value="Genomic_DNA"/>
</dbReference>
<accession>A0A410G210</accession>
<evidence type="ECO:0000256" key="2">
    <source>
        <dbReference type="ARBA" id="ARBA00022519"/>
    </source>
</evidence>
<dbReference type="OrthoDB" id="1083028at2"/>
<dbReference type="InterPro" id="IPR009993">
    <property type="entry name" value="WecF"/>
</dbReference>
<dbReference type="Proteomes" id="UP000285517">
    <property type="component" value="Chromosome"/>
</dbReference>
<evidence type="ECO:0000256" key="1">
    <source>
        <dbReference type="ARBA" id="ARBA00022475"/>
    </source>
</evidence>
<sequence>MPKPSIIHIHTDLKFIHSVESSDEEEFENTLILVGNKGKYDGIYKDSIRYYDYSLKGFRKIISLCKTANIVILYSLDFPKAYIANRLPKSITVIWRFFGTELYSRIPEQVHSEKTIEILRLEEERNLYLKLKRQLRSHLSVIKYRSHAKNEINRAIFKRSDFFLGLAEPEHKFLKTIWQDLPPFLQSNIPPYLEVNTSKRTITNLIILGNNRRPYNNHLDIIEGIIERNSENRFKFLLMFNYGSKSAYSDIVKKKASQVKEIEILENFMSLKKFQELYTTADAFVLNGHRQMAMGNVLEALKQNIKIYLNEKNLMYSWLKENEFHVFTIEDFFSDLESNNIALSHPDALFNQQQLVKLTAKHNKQVFQNSIKKILKDGR</sequence>
<keyword evidence="1" id="KW-1003">Cell membrane</keyword>
<proteinExistence type="predicted"/>
<evidence type="ECO:0000313" key="6">
    <source>
        <dbReference type="EMBL" id="QAA81306.1"/>
    </source>
</evidence>
<organism evidence="6 7">
    <name type="scientific">Aequorivita ciconiae</name>
    <dbReference type="NCBI Taxonomy" id="2494375"/>
    <lineage>
        <taxon>Bacteria</taxon>
        <taxon>Pseudomonadati</taxon>
        <taxon>Bacteroidota</taxon>
        <taxon>Flavobacteriia</taxon>
        <taxon>Flavobacteriales</taxon>
        <taxon>Flavobacteriaceae</taxon>
        <taxon>Aequorivita</taxon>
    </lineage>
</organism>
<name>A0A410G210_9FLAO</name>
<gene>
    <name evidence="6" type="ORF">EI546_05990</name>
</gene>
<keyword evidence="7" id="KW-1185">Reference proteome</keyword>
<protein>
    <recommendedName>
        <fullName evidence="8">Glycosyltransferase family 1 protein</fullName>
    </recommendedName>
</protein>
<dbReference type="KEGG" id="aev:EI546_05990"/>
<evidence type="ECO:0000256" key="5">
    <source>
        <dbReference type="ARBA" id="ARBA00023136"/>
    </source>
</evidence>
<evidence type="ECO:0000313" key="7">
    <source>
        <dbReference type="Proteomes" id="UP000285517"/>
    </source>
</evidence>
<keyword evidence="5" id="KW-0472">Membrane</keyword>
<evidence type="ECO:0000256" key="3">
    <source>
        <dbReference type="ARBA" id="ARBA00022676"/>
    </source>
</evidence>
<keyword evidence="3" id="KW-0328">Glycosyltransferase</keyword>
<keyword evidence="2" id="KW-0997">Cell inner membrane</keyword>
<dbReference type="Pfam" id="PF07429">
    <property type="entry name" value="Glyco_transf_56"/>
    <property type="match status" value="1"/>
</dbReference>
<evidence type="ECO:0000256" key="4">
    <source>
        <dbReference type="ARBA" id="ARBA00022679"/>
    </source>
</evidence>
<dbReference type="AlphaFoldDB" id="A0A410G210"/>
<dbReference type="GO" id="GO:0009246">
    <property type="term" value="P:enterobacterial common antigen biosynthetic process"/>
    <property type="evidence" value="ECO:0007669"/>
    <property type="project" value="InterPro"/>
</dbReference>